<organism evidence="2 3">
    <name type="scientific">Musa troglodytarum</name>
    <name type="common">fe'i banana</name>
    <dbReference type="NCBI Taxonomy" id="320322"/>
    <lineage>
        <taxon>Eukaryota</taxon>
        <taxon>Viridiplantae</taxon>
        <taxon>Streptophyta</taxon>
        <taxon>Embryophyta</taxon>
        <taxon>Tracheophyta</taxon>
        <taxon>Spermatophyta</taxon>
        <taxon>Magnoliopsida</taxon>
        <taxon>Liliopsida</taxon>
        <taxon>Zingiberales</taxon>
        <taxon>Musaceae</taxon>
        <taxon>Musa</taxon>
    </lineage>
</organism>
<evidence type="ECO:0000313" key="3">
    <source>
        <dbReference type="Proteomes" id="UP001055439"/>
    </source>
</evidence>
<keyword evidence="1" id="KW-0812">Transmembrane</keyword>
<keyword evidence="1" id="KW-1133">Transmembrane helix</keyword>
<keyword evidence="1" id="KW-0472">Membrane</keyword>
<accession>A0A9E7EDN1</accession>
<protein>
    <submittedName>
        <fullName evidence="2">Uncharacterized protein</fullName>
    </submittedName>
</protein>
<sequence>MDKLPKSQVAKMVLFLFLLIIIPVVSTSVRSYYLYFLVNTLIIALGIEAGLLNMISGPRDEKINAAAATAVASAINVEEAVHDAQAARPTAEQPAAVTVSRVATRVQKLKRCSSRPNLFFIGNAQVDGTVEEEEFTCESNGELSKQELFSKAEAFIANFHKQLKMQREESGNQIHGIYHWDF</sequence>
<dbReference type="EMBL" id="CP097502">
    <property type="protein sequence ID" value="URD74930.1"/>
    <property type="molecule type" value="Genomic_DNA"/>
</dbReference>
<reference evidence="2" key="1">
    <citation type="submission" date="2022-05" db="EMBL/GenBank/DDBJ databases">
        <title>The Musa troglodytarum L. genome provides insights into the mechanism of non-climacteric behaviour and enrichment of carotenoids.</title>
        <authorList>
            <person name="Wang J."/>
        </authorList>
    </citation>
    <scope>NUCLEOTIDE SEQUENCE</scope>
    <source>
        <tissue evidence="2">Leaf</tissue>
    </source>
</reference>
<dbReference type="InterPro" id="IPR008480">
    <property type="entry name" value="DUF761_pln"/>
</dbReference>
<feature type="transmembrane region" description="Helical" evidence="1">
    <location>
        <begin position="32"/>
        <end position="52"/>
    </location>
</feature>
<evidence type="ECO:0000256" key="1">
    <source>
        <dbReference type="SAM" id="Phobius"/>
    </source>
</evidence>
<dbReference type="Pfam" id="PF05553">
    <property type="entry name" value="DUF761"/>
    <property type="match status" value="1"/>
</dbReference>
<dbReference type="PANTHER" id="PTHR36887">
    <property type="entry name" value="OS01G0532300 PROTEIN"/>
    <property type="match status" value="1"/>
</dbReference>
<dbReference type="Proteomes" id="UP001055439">
    <property type="component" value="Chromosome 1"/>
</dbReference>
<evidence type="ECO:0000313" key="2">
    <source>
        <dbReference type="EMBL" id="URD74930.1"/>
    </source>
</evidence>
<proteinExistence type="predicted"/>
<dbReference type="PANTHER" id="PTHR36887:SF1">
    <property type="entry name" value="OS01G0532300 PROTEIN"/>
    <property type="match status" value="1"/>
</dbReference>
<dbReference type="AlphaFoldDB" id="A0A9E7EDN1"/>
<feature type="transmembrane region" description="Helical" evidence="1">
    <location>
        <begin position="9"/>
        <end position="26"/>
    </location>
</feature>
<name>A0A9E7EDN1_9LILI</name>
<dbReference type="OrthoDB" id="1923900at2759"/>
<gene>
    <name evidence="2" type="ORF">MUK42_36894</name>
</gene>
<keyword evidence="3" id="KW-1185">Reference proteome</keyword>